<proteinExistence type="predicted"/>
<dbReference type="WBParaSite" id="jg17190">
    <property type="protein sequence ID" value="jg17190"/>
    <property type="gene ID" value="jg17190"/>
</dbReference>
<organism evidence="2 3">
    <name type="scientific">Ditylenchus dipsaci</name>
    <dbReference type="NCBI Taxonomy" id="166011"/>
    <lineage>
        <taxon>Eukaryota</taxon>
        <taxon>Metazoa</taxon>
        <taxon>Ecdysozoa</taxon>
        <taxon>Nematoda</taxon>
        <taxon>Chromadorea</taxon>
        <taxon>Rhabditida</taxon>
        <taxon>Tylenchina</taxon>
        <taxon>Tylenchomorpha</taxon>
        <taxon>Sphaerularioidea</taxon>
        <taxon>Anguinidae</taxon>
        <taxon>Anguininae</taxon>
        <taxon>Ditylenchus</taxon>
    </lineage>
</organism>
<evidence type="ECO:0000313" key="3">
    <source>
        <dbReference type="WBParaSite" id="jg17190"/>
    </source>
</evidence>
<sequence>MKAPVHCLGISHPGAMGNYERARGAVPDVPSVLVYCSNMKKDPFDFIGDFVYDEPRRDEKFSTVSTIVCNCVERFRTAGSTPTRLVIYRNGTSEGQFGMSLQYEIPLIHHALNQMNAADCKLTVLVSQKAHNIRLFMDPMPTRSEITLPNGVHLAIQGTARTPRYSVLLDENKFSMDVIEGFTYALSLPIRL</sequence>
<dbReference type="AlphaFoldDB" id="A0A915D8A0"/>
<evidence type="ECO:0000313" key="2">
    <source>
        <dbReference type="Proteomes" id="UP000887574"/>
    </source>
</evidence>
<protein>
    <submittedName>
        <fullName evidence="3">Piwi domain-containing protein</fullName>
    </submittedName>
</protein>
<keyword evidence="2" id="KW-1185">Reference proteome</keyword>
<reference evidence="3" key="1">
    <citation type="submission" date="2022-11" db="UniProtKB">
        <authorList>
            <consortium name="WormBaseParasite"/>
        </authorList>
    </citation>
    <scope>IDENTIFICATION</scope>
</reference>
<dbReference type="Proteomes" id="UP000887574">
    <property type="component" value="Unplaced"/>
</dbReference>
<dbReference type="SMART" id="SM00950">
    <property type="entry name" value="Piwi"/>
    <property type="match status" value="1"/>
</dbReference>
<feature type="domain" description="Piwi" evidence="1">
    <location>
        <begin position="82"/>
        <end position="138"/>
    </location>
</feature>
<dbReference type="GO" id="GO:0003676">
    <property type="term" value="F:nucleic acid binding"/>
    <property type="evidence" value="ECO:0007669"/>
    <property type="project" value="InterPro"/>
</dbReference>
<dbReference type="InterPro" id="IPR012337">
    <property type="entry name" value="RNaseH-like_sf"/>
</dbReference>
<dbReference type="InterPro" id="IPR036397">
    <property type="entry name" value="RNaseH_sf"/>
</dbReference>
<dbReference type="PROSITE" id="PS50822">
    <property type="entry name" value="PIWI"/>
    <property type="match status" value="1"/>
</dbReference>
<dbReference type="InterPro" id="IPR003165">
    <property type="entry name" value="Piwi"/>
</dbReference>
<dbReference type="PANTHER" id="PTHR22891">
    <property type="entry name" value="EUKARYOTIC TRANSLATION INITIATION FACTOR 2C"/>
    <property type="match status" value="1"/>
</dbReference>
<dbReference type="Pfam" id="PF02171">
    <property type="entry name" value="Piwi"/>
    <property type="match status" value="1"/>
</dbReference>
<evidence type="ECO:0000259" key="1">
    <source>
        <dbReference type="PROSITE" id="PS50822"/>
    </source>
</evidence>
<dbReference type="Gene3D" id="3.30.420.10">
    <property type="entry name" value="Ribonuclease H-like superfamily/Ribonuclease H"/>
    <property type="match status" value="1"/>
</dbReference>
<name>A0A915D8A0_9BILA</name>
<dbReference type="SUPFAM" id="SSF53098">
    <property type="entry name" value="Ribonuclease H-like"/>
    <property type="match status" value="1"/>
</dbReference>
<accession>A0A915D8A0</accession>